<name>A0A3M2IYY8_9CELL</name>
<proteinExistence type="predicted"/>
<dbReference type="AlphaFoldDB" id="A0A3M2IYY8"/>
<evidence type="ECO:0000313" key="2">
    <source>
        <dbReference type="Proteomes" id="UP000269289"/>
    </source>
</evidence>
<dbReference type="EMBL" id="RFFI01000117">
    <property type="protein sequence ID" value="RMI05021.1"/>
    <property type="molecule type" value="Genomic_DNA"/>
</dbReference>
<dbReference type="Gene3D" id="3.90.176.10">
    <property type="entry name" value="Toxin ADP-ribosyltransferase, Chain A, domain 1"/>
    <property type="match status" value="1"/>
</dbReference>
<accession>A0A3M2IYY8</accession>
<sequence>MDKLPRFDGLTFRGLPAGAEAPQSLSATTGVHASSRSPRLASENFTTPALLVLLNRTARSLAEFSAHPDEREVVVLPSTVWRPLIELSVPGLDARVLVLEELDLTQSLPQPTEWGATLDELASRVVRVVQQDLGAAPVPVHIPGKFAGEWFSQEVRAS</sequence>
<keyword evidence="2" id="KW-1185">Reference proteome</keyword>
<comment type="caution">
    <text evidence="1">The sequence shown here is derived from an EMBL/GenBank/DDBJ whole genome shotgun (WGS) entry which is preliminary data.</text>
</comment>
<gene>
    <name evidence="1" type="ORF">EBM89_16840</name>
</gene>
<protein>
    <submittedName>
        <fullName evidence="1">Uncharacterized protein</fullName>
    </submittedName>
</protein>
<dbReference type="Proteomes" id="UP000269289">
    <property type="component" value="Unassembled WGS sequence"/>
</dbReference>
<evidence type="ECO:0000313" key="1">
    <source>
        <dbReference type="EMBL" id="RMI05021.1"/>
    </source>
</evidence>
<organism evidence="1 2">
    <name type="scientific">Cellulomonas triticagri</name>
    <dbReference type="NCBI Taxonomy" id="2483352"/>
    <lineage>
        <taxon>Bacteria</taxon>
        <taxon>Bacillati</taxon>
        <taxon>Actinomycetota</taxon>
        <taxon>Actinomycetes</taxon>
        <taxon>Micrococcales</taxon>
        <taxon>Cellulomonadaceae</taxon>
        <taxon>Cellulomonas</taxon>
    </lineage>
</organism>
<reference evidence="1 2" key="1">
    <citation type="submission" date="2018-10" db="EMBL/GenBank/DDBJ databases">
        <title>Isolation, diversity and antifungal activity of actinobacteria from wheat.</title>
        <authorList>
            <person name="Han C."/>
        </authorList>
    </citation>
    <scope>NUCLEOTIDE SEQUENCE [LARGE SCALE GENOMIC DNA]</scope>
    <source>
        <strain evidence="1 2">NEAU-YY56</strain>
    </source>
</reference>